<dbReference type="AlphaFoldDB" id="A0A915KVX6"/>
<dbReference type="Proteomes" id="UP000887565">
    <property type="component" value="Unplaced"/>
</dbReference>
<evidence type="ECO:0000313" key="3">
    <source>
        <dbReference type="WBParaSite" id="nRc.2.0.1.t42303-RA"/>
    </source>
</evidence>
<accession>A0A915KVX6</accession>
<organism evidence="2 3">
    <name type="scientific">Romanomermis culicivorax</name>
    <name type="common">Nematode worm</name>
    <dbReference type="NCBI Taxonomy" id="13658"/>
    <lineage>
        <taxon>Eukaryota</taxon>
        <taxon>Metazoa</taxon>
        <taxon>Ecdysozoa</taxon>
        <taxon>Nematoda</taxon>
        <taxon>Enoplea</taxon>
        <taxon>Dorylaimia</taxon>
        <taxon>Mermithida</taxon>
        <taxon>Mermithoidea</taxon>
        <taxon>Mermithidae</taxon>
        <taxon>Romanomermis</taxon>
    </lineage>
</organism>
<evidence type="ECO:0000256" key="1">
    <source>
        <dbReference type="SAM" id="MobiDB-lite"/>
    </source>
</evidence>
<feature type="compositionally biased region" description="Basic and acidic residues" evidence="1">
    <location>
        <begin position="1"/>
        <end position="16"/>
    </location>
</feature>
<dbReference type="WBParaSite" id="nRc.2.0.1.t42303-RA">
    <property type="protein sequence ID" value="nRc.2.0.1.t42303-RA"/>
    <property type="gene ID" value="nRc.2.0.1.g42303"/>
</dbReference>
<keyword evidence="2" id="KW-1185">Reference proteome</keyword>
<sequence length="118" mass="13260">MCGNYGDDRSIGKSESMRPGSIKNCCKMAFMQKNSSHWANKRRAVERAFKVEPQSGTGDFCKTLNKTTINELSKEEPLIIAESPGVYENDTIIISLSSFRELAESVKHKSLDLTNRKK</sequence>
<evidence type="ECO:0000313" key="2">
    <source>
        <dbReference type="Proteomes" id="UP000887565"/>
    </source>
</evidence>
<proteinExistence type="predicted"/>
<reference evidence="3" key="1">
    <citation type="submission" date="2022-11" db="UniProtKB">
        <authorList>
            <consortium name="WormBaseParasite"/>
        </authorList>
    </citation>
    <scope>IDENTIFICATION</scope>
</reference>
<protein>
    <submittedName>
        <fullName evidence="3">Uncharacterized protein</fullName>
    </submittedName>
</protein>
<feature type="region of interest" description="Disordered" evidence="1">
    <location>
        <begin position="1"/>
        <end position="21"/>
    </location>
</feature>
<name>A0A915KVX6_ROMCU</name>